<organism evidence="2 3">
    <name type="scientific">Rhodospirillum centenum (strain ATCC 51521 / SW)</name>
    <dbReference type="NCBI Taxonomy" id="414684"/>
    <lineage>
        <taxon>Bacteria</taxon>
        <taxon>Pseudomonadati</taxon>
        <taxon>Pseudomonadota</taxon>
        <taxon>Alphaproteobacteria</taxon>
        <taxon>Rhodospirillales</taxon>
        <taxon>Rhodospirillaceae</taxon>
        <taxon>Rhodospirillum</taxon>
    </lineage>
</organism>
<evidence type="ECO:0000313" key="3">
    <source>
        <dbReference type="Proteomes" id="UP000001591"/>
    </source>
</evidence>
<accession>B6ISM6</accession>
<proteinExistence type="predicted"/>
<feature type="domain" description="DUF1828" evidence="1">
    <location>
        <begin position="35"/>
        <end position="130"/>
    </location>
</feature>
<protein>
    <recommendedName>
        <fullName evidence="1">DUF1828 domain-containing protein</fullName>
    </recommendedName>
</protein>
<sequence>MKIMMGMNEAIAILSHTPLIETVDTVPKGHLRIATAFRYPDGSTVDLFVVNRRDLLSEIGPLTLTDFGNTFLWLDQLDIRPLKSVRRKRLTEDVLNTYGVTHDKGALSCMVNADDLLAGIIRLGQACIRVADLTFTQRIAAQGSFTEEVESLIDDTGLDYEPNAKLPGRGNVIVPVDFLIRAPRLDMAVFTLPAESSYPSAAKTRANEVFARCYDLRDWQGQRIAALDDRRALYREDDIGRIRDVATVIPISEAGALRQLLSAA</sequence>
<dbReference type="Proteomes" id="UP000001591">
    <property type="component" value="Chromosome"/>
</dbReference>
<dbReference type="KEGG" id="rce:RC1_1039"/>
<evidence type="ECO:0000259" key="1">
    <source>
        <dbReference type="Pfam" id="PF08861"/>
    </source>
</evidence>
<dbReference type="STRING" id="414684.RC1_1039"/>
<dbReference type="OrthoDB" id="7307675at2"/>
<evidence type="ECO:0000313" key="2">
    <source>
        <dbReference type="EMBL" id="ACI98462.1"/>
    </source>
</evidence>
<dbReference type="AlphaFoldDB" id="B6ISM6"/>
<reference evidence="2 3" key="1">
    <citation type="journal article" date="2010" name="BMC Genomics">
        <title>Metabolic flexibility revealed in the genome of the cyst-forming alpha-1 proteobacterium Rhodospirillum centenum.</title>
        <authorList>
            <person name="Lu Y.K."/>
            <person name="Marden J."/>
            <person name="Han M."/>
            <person name="Swingley W.D."/>
            <person name="Mastrian S.D."/>
            <person name="Chowdhury S.R."/>
            <person name="Hao J."/>
            <person name="Helmy T."/>
            <person name="Kim S."/>
            <person name="Kurdoglu A.A."/>
            <person name="Matthies H.J."/>
            <person name="Rollo D."/>
            <person name="Stothard P."/>
            <person name="Blankenship R.E."/>
            <person name="Bauer C.E."/>
            <person name="Touchman J.W."/>
        </authorList>
    </citation>
    <scope>NUCLEOTIDE SEQUENCE [LARGE SCALE GENOMIC DNA]</scope>
    <source>
        <strain evidence="3">ATCC 51521 / SW</strain>
    </source>
</reference>
<dbReference type="RefSeq" id="WP_012566251.1">
    <property type="nucleotide sequence ID" value="NC_011420.2"/>
</dbReference>
<name>B6ISM6_RHOCS</name>
<dbReference type="InterPro" id="IPR014960">
    <property type="entry name" value="DUF1828"/>
</dbReference>
<keyword evidence="3" id="KW-1185">Reference proteome</keyword>
<gene>
    <name evidence="2" type="ordered locus">RC1_1039</name>
</gene>
<dbReference type="HOGENOM" id="CLU_1053251_0_0_5"/>
<dbReference type="Pfam" id="PF08861">
    <property type="entry name" value="DUF1828"/>
    <property type="match status" value="1"/>
</dbReference>
<dbReference type="EMBL" id="CP000613">
    <property type="protein sequence ID" value="ACI98462.1"/>
    <property type="molecule type" value="Genomic_DNA"/>
</dbReference>